<keyword evidence="2" id="KW-1185">Reference proteome</keyword>
<accession>A0A179EZ19</accession>
<dbReference type="EMBL" id="LSBJ02000018">
    <property type="protein sequence ID" value="OAQ58083.2"/>
    <property type="molecule type" value="Genomic_DNA"/>
</dbReference>
<protein>
    <submittedName>
        <fullName evidence="1">Uncharacterized protein</fullName>
    </submittedName>
</protein>
<dbReference type="Proteomes" id="UP000078397">
    <property type="component" value="Unassembled WGS sequence"/>
</dbReference>
<dbReference type="KEGG" id="pchm:VFPPC_17038"/>
<comment type="caution">
    <text evidence="1">The sequence shown here is derived from an EMBL/GenBank/DDBJ whole genome shotgun (WGS) entry which is preliminary data.</text>
</comment>
<evidence type="ECO:0000313" key="1">
    <source>
        <dbReference type="EMBL" id="OAQ58083.2"/>
    </source>
</evidence>
<reference evidence="1 2" key="1">
    <citation type="journal article" date="2016" name="PLoS Pathog.">
        <title>Biosynthesis of antibiotic leucinostatins in bio-control fungus Purpureocillium lilacinum and their inhibition on phytophthora revealed by genome mining.</title>
        <authorList>
            <person name="Wang G."/>
            <person name="Liu Z."/>
            <person name="Lin R."/>
            <person name="Li E."/>
            <person name="Mao Z."/>
            <person name="Ling J."/>
            <person name="Yang Y."/>
            <person name="Yin W.B."/>
            <person name="Xie B."/>
        </authorList>
    </citation>
    <scope>NUCLEOTIDE SEQUENCE [LARGE SCALE GENOMIC DNA]</scope>
    <source>
        <strain evidence="1">170</strain>
    </source>
</reference>
<sequence length="162" mass="18061">MRWNDGPGSLMMGMAQLARSTAPLAQTMEGVPWSGVLFNLQCLSIAVAVLNLRRVLNGEHKDFPFEYNPAHHFQQSKVNSMASHDVVTRTQALTLRVAGTSYEEILRQTGNKAKIVGRLLPGPMQQRFDPQSRHPFIRDHFVKERFGDVPTLGLTGTSFATL</sequence>
<dbReference type="GeneID" id="28858782"/>
<dbReference type="RefSeq" id="XP_022283927.1">
    <property type="nucleotide sequence ID" value="XM_022429056.1"/>
</dbReference>
<evidence type="ECO:0000313" key="2">
    <source>
        <dbReference type="Proteomes" id="UP000078397"/>
    </source>
</evidence>
<dbReference type="AlphaFoldDB" id="A0A179EZ19"/>
<proteinExistence type="predicted"/>
<gene>
    <name evidence="1" type="ORF">VFPPC_17038</name>
</gene>
<organism evidence="1 2">
    <name type="scientific">Pochonia chlamydosporia 170</name>
    <dbReference type="NCBI Taxonomy" id="1380566"/>
    <lineage>
        <taxon>Eukaryota</taxon>
        <taxon>Fungi</taxon>
        <taxon>Dikarya</taxon>
        <taxon>Ascomycota</taxon>
        <taxon>Pezizomycotina</taxon>
        <taxon>Sordariomycetes</taxon>
        <taxon>Hypocreomycetidae</taxon>
        <taxon>Hypocreales</taxon>
        <taxon>Clavicipitaceae</taxon>
        <taxon>Pochonia</taxon>
    </lineage>
</organism>
<name>A0A179EZ19_METCM</name>